<proteinExistence type="inferred from homology"/>
<evidence type="ECO:0000256" key="5">
    <source>
        <dbReference type="ARBA" id="ARBA00023242"/>
    </source>
</evidence>
<keyword evidence="4" id="KW-0238">DNA-binding</keyword>
<gene>
    <name evidence="9" type="ORF">OBBRIDRAFT_723583</name>
</gene>
<name>A0A8E2DQV6_9APHY</name>
<comment type="similarity">
    <text evidence="2">Belongs to the ORC4 family.</text>
</comment>
<dbReference type="GO" id="GO:0005664">
    <property type="term" value="C:nuclear origin of replication recognition complex"/>
    <property type="evidence" value="ECO:0007669"/>
    <property type="project" value="TreeGrafter"/>
</dbReference>
<feature type="region of interest" description="Disordered" evidence="6">
    <location>
        <begin position="232"/>
        <end position="255"/>
    </location>
</feature>
<evidence type="ECO:0000256" key="4">
    <source>
        <dbReference type="ARBA" id="ARBA00023125"/>
    </source>
</evidence>
<dbReference type="InterPro" id="IPR016527">
    <property type="entry name" value="ORC4"/>
</dbReference>
<evidence type="ECO:0000313" key="9">
    <source>
        <dbReference type="EMBL" id="OCH94095.1"/>
    </source>
</evidence>
<dbReference type="SUPFAM" id="SSF52540">
    <property type="entry name" value="P-loop containing nucleoside triphosphate hydrolases"/>
    <property type="match status" value="1"/>
</dbReference>
<dbReference type="PANTHER" id="PTHR12087">
    <property type="entry name" value="ORIGIN RECOGNITION COMPLEX SUBUNIT 4"/>
    <property type="match status" value="1"/>
</dbReference>
<organism evidence="9 10">
    <name type="scientific">Obba rivulosa</name>
    <dbReference type="NCBI Taxonomy" id="1052685"/>
    <lineage>
        <taxon>Eukaryota</taxon>
        <taxon>Fungi</taxon>
        <taxon>Dikarya</taxon>
        <taxon>Basidiomycota</taxon>
        <taxon>Agaricomycotina</taxon>
        <taxon>Agaricomycetes</taxon>
        <taxon>Polyporales</taxon>
        <taxon>Gelatoporiaceae</taxon>
        <taxon>Obba</taxon>
    </lineage>
</organism>
<feature type="compositionally biased region" description="Acidic residues" evidence="6">
    <location>
        <begin position="238"/>
        <end position="255"/>
    </location>
</feature>
<evidence type="ECO:0000259" key="7">
    <source>
        <dbReference type="Pfam" id="PF13191"/>
    </source>
</evidence>
<sequence>MDCVEIVTPSRASLRIANHHSTAASPLLQQPRIRASTPTRSPQALPKYGRRGVSPSKKARLALDDATQLESNETPQDGTEPVFGGTTHLRSSVSSRRKGKATWRPLASDEALPRILPSELEPCLELQKRAILKSLQNLPDIDENDEHVSANATAYGQLNDLLKGTVLRGEGNSCLLIGPRGSGKTRLVEKAIASLPERPIVIHLSGHAQHNDRLAIREIAWQLAQQTGHSFLPSEGDNAVEETPPDPENPFLDEPEPNIVLPPPAHLLALISVIPTLPRPTIIALDAFDLFAAHPRQSLLYCLLDTVQSCRVGTGTKGIAVIGITTRVDTINLLEKRVKSRFSGRMLRTACPGRLHHWTELARAALSASISQDVPEEWPPLWKAAVDSFLHDATVMENFKETFSLTRDVQTLRRILTTVATNLTAASPYPSAVKLAASTGIQRCPPRFSFLASLPYPAICLCIAAVHYQTAGHDAFTFEMLHESFRDQVRTSQSAPIQIEGGGIGMAFERLIALRVFTPVAASSSSTTREFVLYRLVLDRNEVKRAVGVMGQTNLKKWFSKA</sequence>
<keyword evidence="3" id="KW-0235">DNA replication</keyword>
<feature type="domain" description="Origin recognition complex subunit 4 C-terminal" evidence="8">
    <location>
        <begin position="361"/>
        <end position="547"/>
    </location>
</feature>
<dbReference type="GO" id="GO:0003688">
    <property type="term" value="F:DNA replication origin binding"/>
    <property type="evidence" value="ECO:0007669"/>
    <property type="project" value="TreeGrafter"/>
</dbReference>
<keyword evidence="10" id="KW-1185">Reference proteome</keyword>
<evidence type="ECO:0000256" key="6">
    <source>
        <dbReference type="SAM" id="MobiDB-lite"/>
    </source>
</evidence>
<feature type="compositionally biased region" description="Polar residues" evidence="6">
    <location>
        <begin position="68"/>
        <end position="77"/>
    </location>
</feature>
<keyword evidence="5" id="KW-0539">Nucleus</keyword>
<evidence type="ECO:0000259" key="8">
    <source>
        <dbReference type="Pfam" id="PF14629"/>
    </source>
</evidence>
<dbReference type="AlphaFoldDB" id="A0A8E2DQV6"/>
<dbReference type="Gene3D" id="3.40.50.300">
    <property type="entry name" value="P-loop containing nucleotide triphosphate hydrolases"/>
    <property type="match status" value="1"/>
</dbReference>
<dbReference type="GO" id="GO:0006270">
    <property type="term" value="P:DNA replication initiation"/>
    <property type="evidence" value="ECO:0007669"/>
    <property type="project" value="TreeGrafter"/>
</dbReference>
<reference evidence="9 10" key="1">
    <citation type="submission" date="2016-07" db="EMBL/GenBank/DDBJ databases">
        <title>Draft genome of the white-rot fungus Obba rivulosa 3A-2.</title>
        <authorList>
            <consortium name="DOE Joint Genome Institute"/>
            <person name="Miettinen O."/>
            <person name="Riley R."/>
            <person name="Acob R."/>
            <person name="Barry K."/>
            <person name="Cullen D."/>
            <person name="De Vries R."/>
            <person name="Hainaut M."/>
            <person name="Hatakka A."/>
            <person name="Henrissat B."/>
            <person name="Hilden K."/>
            <person name="Kuo R."/>
            <person name="Labutti K."/>
            <person name="Lipzen A."/>
            <person name="Makela M.R."/>
            <person name="Sandor L."/>
            <person name="Spatafora J.W."/>
            <person name="Grigoriev I.V."/>
            <person name="Hibbett D.S."/>
        </authorList>
    </citation>
    <scope>NUCLEOTIDE SEQUENCE [LARGE SCALE GENOMIC DNA]</scope>
    <source>
        <strain evidence="9 10">3A-2</strain>
    </source>
</reference>
<dbReference type="Proteomes" id="UP000250043">
    <property type="component" value="Unassembled WGS sequence"/>
</dbReference>
<evidence type="ECO:0000256" key="1">
    <source>
        <dbReference type="ARBA" id="ARBA00004123"/>
    </source>
</evidence>
<feature type="domain" description="Orc1-like AAA ATPase" evidence="7">
    <location>
        <begin position="156"/>
        <end position="309"/>
    </location>
</feature>
<evidence type="ECO:0000313" key="10">
    <source>
        <dbReference type="Proteomes" id="UP000250043"/>
    </source>
</evidence>
<dbReference type="EMBL" id="KV722347">
    <property type="protein sequence ID" value="OCH94095.1"/>
    <property type="molecule type" value="Genomic_DNA"/>
</dbReference>
<dbReference type="InterPro" id="IPR032705">
    <property type="entry name" value="ORC4_C"/>
</dbReference>
<comment type="subcellular location">
    <subcellularLocation>
        <location evidence="1">Nucleus</location>
    </subcellularLocation>
</comment>
<evidence type="ECO:0008006" key="11">
    <source>
        <dbReference type="Google" id="ProtNLM"/>
    </source>
</evidence>
<dbReference type="Pfam" id="PF13191">
    <property type="entry name" value="AAA_16"/>
    <property type="match status" value="1"/>
</dbReference>
<dbReference type="OrthoDB" id="343623at2759"/>
<accession>A0A8E2DQV6</accession>
<dbReference type="PANTHER" id="PTHR12087:SF0">
    <property type="entry name" value="ORIGIN RECOGNITION COMPLEX SUBUNIT 4"/>
    <property type="match status" value="1"/>
</dbReference>
<evidence type="ECO:0000256" key="2">
    <source>
        <dbReference type="ARBA" id="ARBA00005334"/>
    </source>
</evidence>
<feature type="region of interest" description="Disordered" evidence="6">
    <location>
        <begin position="22"/>
        <end position="104"/>
    </location>
</feature>
<dbReference type="InterPro" id="IPR041664">
    <property type="entry name" value="AAA_16"/>
</dbReference>
<dbReference type="InterPro" id="IPR027417">
    <property type="entry name" value="P-loop_NTPase"/>
</dbReference>
<dbReference type="Pfam" id="PF14629">
    <property type="entry name" value="ORC4_C"/>
    <property type="match status" value="1"/>
</dbReference>
<evidence type="ECO:0000256" key="3">
    <source>
        <dbReference type="ARBA" id="ARBA00022705"/>
    </source>
</evidence>
<protein>
    <recommendedName>
        <fullName evidence="11">Origin recognition complex subunit 4</fullName>
    </recommendedName>
</protein>